<dbReference type="RefSeq" id="WP_380559058.1">
    <property type="nucleotide sequence ID" value="NZ_JBHEZY010000021.1"/>
</dbReference>
<proteinExistence type="predicted"/>
<dbReference type="Proteomes" id="UP001592530">
    <property type="component" value="Unassembled WGS sequence"/>
</dbReference>
<keyword evidence="3" id="KW-0408">Iron</keyword>
<protein>
    <submittedName>
        <fullName evidence="5">Radical SAM protein</fullName>
    </submittedName>
</protein>
<organism evidence="5 6">
    <name type="scientific">Streptacidiphilus alkalitolerans</name>
    <dbReference type="NCBI Taxonomy" id="3342712"/>
    <lineage>
        <taxon>Bacteria</taxon>
        <taxon>Bacillati</taxon>
        <taxon>Actinomycetota</taxon>
        <taxon>Actinomycetes</taxon>
        <taxon>Kitasatosporales</taxon>
        <taxon>Streptomycetaceae</taxon>
        <taxon>Streptacidiphilus</taxon>
    </lineage>
</organism>
<evidence type="ECO:0000313" key="5">
    <source>
        <dbReference type="EMBL" id="MFC1435708.1"/>
    </source>
</evidence>
<name>A0ABV6XBQ5_9ACTN</name>
<dbReference type="InterPro" id="IPR040086">
    <property type="entry name" value="MJ0683-like"/>
</dbReference>
<keyword evidence="2" id="KW-0479">Metal-binding</keyword>
<evidence type="ECO:0000256" key="1">
    <source>
        <dbReference type="ARBA" id="ARBA00022691"/>
    </source>
</evidence>
<accession>A0ABV6XBQ5</accession>
<dbReference type="PANTHER" id="PTHR43432">
    <property type="entry name" value="SLR0285 PROTEIN"/>
    <property type="match status" value="1"/>
</dbReference>
<evidence type="ECO:0000313" key="6">
    <source>
        <dbReference type="Proteomes" id="UP001592530"/>
    </source>
</evidence>
<reference evidence="5 6" key="1">
    <citation type="submission" date="2024-09" db="EMBL/GenBank/DDBJ databases">
        <authorList>
            <person name="Lee S.D."/>
        </authorList>
    </citation>
    <scope>NUCLEOTIDE SEQUENCE [LARGE SCALE GENOMIC DNA]</scope>
    <source>
        <strain evidence="5 6">N1-3</strain>
    </source>
</reference>
<dbReference type="InterPro" id="IPR013785">
    <property type="entry name" value="Aldolase_TIM"/>
</dbReference>
<sequence>MPTFVPLLNKEQISRLPEKAREVVEYRKSGLSLNHVQGCPLDCAYCIRHTYGLWDARQPRALMTDAEAVAELVNHRYFQPHVTPIQVFNRATDPFLPAVRPHTFAVLEDLDARGLRNHALVITRHQMKPEDSDRLNRLASVKVTLLFTYSGIENKDIEPYPSHVAAESLKLMSAPRERQYRTVLYWRPLVPGLNDSPEHLDRAYELSQHADAPVFTGLFYRDQIADYYRANQLPEPYDETARRKIVPETLERRVLSTFAGGESLFRKTSCAVSYAHGEPDYNGHYGIRELCDICPLAQLDLCASAHRVPTTDGIREVARTLPEASGRVVVDITERAAIVSGLAEEQPRYYLQHALGFQVHDVRHPHHDRQHGRADIGWKEPTS</sequence>
<dbReference type="Gene3D" id="3.20.20.70">
    <property type="entry name" value="Aldolase class I"/>
    <property type="match status" value="1"/>
</dbReference>
<dbReference type="PANTHER" id="PTHR43432:SF4">
    <property type="entry name" value="RADICAL SAM CORE DOMAIN-CONTAINING PROTEIN"/>
    <property type="match status" value="1"/>
</dbReference>
<dbReference type="EMBL" id="JBHEZY010000021">
    <property type="protein sequence ID" value="MFC1435708.1"/>
    <property type="molecule type" value="Genomic_DNA"/>
</dbReference>
<dbReference type="InterPro" id="IPR007197">
    <property type="entry name" value="rSAM"/>
</dbReference>
<evidence type="ECO:0000256" key="3">
    <source>
        <dbReference type="ARBA" id="ARBA00023004"/>
    </source>
</evidence>
<dbReference type="SFLD" id="SFLDS00029">
    <property type="entry name" value="Radical_SAM"/>
    <property type="match status" value="1"/>
</dbReference>
<evidence type="ECO:0000256" key="2">
    <source>
        <dbReference type="ARBA" id="ARBA00022723"/>
    </source>
</evidence>
<comment type="caution">
    <text evidence="5">The sequence shown here is derived from an EMBL/GenBank/DDBJ whole genome shotgun (WGS) entry which is preliminary data.</text>
</comment>
<keyword evidence="4" id="KW-0411">Iron-sulfur</keyword>
<keyword evidence="1" id="KW-0949">S-adenosyl-L-methionine</keyword>
<gene>
    <name evidence="5" type="ORF">ACEZDB_34245</name>
</gene>
<evidence type="ECO:0000256" key="4">
    <source>
        <dbReference type="ARBA" id="ARBA00023014"/>
    </source>
</evidence>